<protein>
    <submittedName>
        <fullName evidence="1">Endonuclease domain-containing protein</fullName>
    </submittedName>
</protein>
<dbReference type="RefSeq" id="WP_344712457.1">
    <property type="nucleotide sequence ID" value="NZ_BAAAWH010000001.1"/>
</dbReference>
<keyword evidence="1" id="KW-0540">Nuclease</keyword>
<dbReference type="Proteomes" id="UP001589611">
    <property type="component" value="Unassembled WGS sequence"/>
</dbReference>
<dbReference type="InterPro" id="IPR011335">
    <property type="entry name" value="Restrct_endonuc-II-like"/>
</dbReference>
<name>A0ABV5T1V4_9MICO</name>
<organism evidence="1 2">
    <name type="scientific">Microbacterium terregens</name>
    <dbReference type="NCBI Taxonomy" id="69363"/>
    <lineage>
        <taxon>Bacteria</taxon>
        <taxon>Bacillati</taxon>
        <taxon>Actinomycetota</taxon>
        <taxon>Actinomycetes</taxon>
        <taxon>Micrococcales</taxon>
        <taxon>Microbacteriaceae</taxon>
        <taxon>Microbacterium</taxon>
    </lineage>
</organism>
<dbReference type="GO" id="GO:0004519">
    <property type="term" value="F:endonuclease activity"/>
    <property type="evidence" value="ECO:0007669"/>
    <property type="project" value="UniProtKB-KW"/>
</dbReference>
<reference evidence="1 2" key="1">
    <citation type="submission" date="2024-09" db="EMBL/GenBank/DDBJ databases">
        <authorList>
            <person name="Sun Q."/>
            <person name="Mori K."/>
        </authorList>
    </citation>
    <scope>NUCLEOTIDE SEQUENCE [LARGE SCALE GENOMIC DNA]</scope>
    <source>
        <strain evidence="1 2">JCM 1342</strain>
    </source>
</reference>
<accession>A0ABV5T1V4</accession>
<keyword evidence="1" id="KW-0255">Endonuclease</keyword>
<gene>
    <name evidence="1" type="ORF">ACFFPJ_08780</name>
</gene>
<keyword evidence="1" id="KW-0378">Hydrolase</keyword>
<dbReference type="Gene3D" id="3.40.960.10">
    <property type="entry name" value="VSR Endonuclease"/>
    <property type="match status" value="1"/>
</dbReference>
<evidence type="ECO:0000313" key="1">
    <source>
        <dbReference type="EMBL" id="MFB9645892.1"/>
    </source>
</evidence>
<proteinExistence type="predicted"/>
<comment type="caution">
    <text evidence="1">The sequence shown here is derived from an EMBL/GenBank/DDBJ whole genome shotgun (WGS) entry which is preliminary data.</text>
</comment>
<evidence type="ECO:0000313" key="2">
    <source>
        <dbReference type="Proteomes" id="UP001589611"/>
    </source>
</evidence>
<dbReference type="EMBL" id="JBHMBE010000003">
    <property type="protein sequence ID" value="MFB9645892.1"/>
    <property type="molecule type" value="Genomic_DNA"/>
</dbReference>
<dbReference type="SUPFAM" id="SSF52980">
    <property type="entry name" value="Restriction endonuclease-like"/>
    <property type="match status" value="1"/>
</dbReference>
<keyword evidence="2" id="KW-1185">Reference proteome</keyword>
<sequence length="342" mass="37404">MRLDSTGAGPATRVSDARLDHGWMLRPMLPDHLGLCFRVADALRAGVPPSRLRRADLARPFHGIRALVDSEAGVELDRLGRPLGDLERDHLRRAREYAVGIAEGHFFSHITAAVIWGLPLPAGIVARPGIDVGVFGPARLPRGKGVRGHQTSARLTTVHRDPRSGLLLTSPASTWAMLGAVLHDPYDLIAVGDAAVRVWRVAHPLATTADLEAAAQSGRRVGVGQLRGALPQVRTRAASRPETWARLTLIGALLPEPKLNFDVFEDGRLLACVDLAYPSLKIAMEYEGEHHLLDPEQWARDIRRYEELIAAGWRVIRVTKTELFAEPGVFVSRVRSAIAARS</sequence>